<evidence type="ECO:0000259" key="2">
    <source>
        <dbReference type="Pfam" id="PF19081"/>
    </source>
</evidence>
<feature type="compositionally biased region" description="Polar residues" evidence="1">
    <location>
        <begin position="223"/>
        <end position="257"/>
    </location>
</feature>
<feature type="domain" description="Ig-like" evidence="2">
    <location>
        <begin position="436"/>
        <end position="514"/>
    </location>
</feature>
<name>A0ABY5IVY4_9FLAO</name>
<evidence type="ECO:0000259" key="3">
    <source>
        <dbReference type="Pfam" id="PF20009"/>
    </source>
</evidence>
<protein>
    <submittedName>
        <fullName evidence="4">GEVED domain-containing protein</fullName>
    </submittedName>
</protein>
<keyword evidence="5" id="KW-1185">Reference proteome</keyword>
<dbReference type="Proteomes" id="UP001059844">
    <property type="component" value="Chromosome"/>
</dbReference>
<dbReference type="EMBL" id="CP101751">
    <property type="protein sequence ID" value="UUC45677.1"/>
    <property type="molecule type" value="Genomic_DNA"/>
</dbReference>
<sequence>MNNLILQSMLNSYKKNHENGSFFKTADAFASTPLTAKSTLLFKMVAGLLLCFQIGQAQVSYYTFSENVSTYSAITGTTAIATSWDNNYVTNIPIGFTFNYNGTNYTTCSILSNGFITFGTTVAGDAAGYNPISVNGAGFDGAISALGMDIRDNGSAITYTTTGTAPNRTFVVQWANARRVSQTGNFNFQIRLSETSNIIQIAYGNCAPSSNTTLTAEVGLRGRTNSDYNNRSQSSNSTWYGNTSSGTANTDSNRTRSNSYPNNGLIYTWYPANYTYTNCTPSSTSSNYYISSYRVTGSIVEAYNASGYSTGGYGNYTGLAPAQQIAGSDINISLTTASSVTGSNPLLFIKAWVDWNKNGDFTDTGENVFTTGNTSVSSTTFGFVIPAGTNPGNYRIRIRADYSTSSFNSCGSQTYDETEDYIIKVIPDCGAKITSAPTVQICGTGPVTLSVTGSSGVTSYAWYTTETGGSPISGATAATYTTPSLSATTTYYVTALNGSCESLTRTPIIAKIKPVPNITITPASPEICGDTDYLQISAAGSTEVVELLNENFEGSGLGSFTKSGNGTTTTEWQQKTSVFTTITTTWKPAINSGSVGNKFAFTTSDVNTTGKSLIMTTTNSYNTTNFTDLTLSFRHYFSYYGSGETANIEVSTDNGTNWTTVKTYTSTQGYPSKFVSESIPLNAYVGVANLKFRFRYAADYCDGWAVDDIVLYGTKPLTSNFTWTGATINAYIDANGTTPYTNQAVNVVYIKPSASQLEVNSWSFNANVQLTNGCTATKPVTVTNKTKVWQGTNGNWNDPNNWLPVGVPASDNCVIIKSAGNYSTINGTNYEAQAKTLTVKASGRLDIPTGNGIKVVNKIDVQTNGTFNVDNSASIVQVDNIANSGIVNIKRTTKPMYRYDYTYWNSPVTLASGYTLAMLSPNTLSDKYMRWQPTVSGGSGNWITVSSSTAMDPKMGYIVRAPQTFDLNPSNKLPYTATFNGTPNNGDFTIPIAVGTDANVGGAITVDDDQWNLIGNPYASAIDIVSFLNDPTNSPLVDGTVYLWTHNTPPSSSTQSPFYGTYAYNYTAADYATVNKFGATATAATGGSAPSRYIASGQSFFVKGLANGNAKFTNSMRVSLQNNNFMRVADNSKTTTETQAPAGGQPQQDHIWLNLANESGAFSQILVGYHAEATAGFDRSLDGQSFGGNGVTFYSVIPEMNLTIQARPLPFNDADQIPLGFNADSQNTYQIGIDHLDGIFNTHAIYLEDKVMNVIFDLRTAPYSFTSAAGTFNNRFVLRFNNGTLGTGEFSLDNSIKILRGNELAVNSTTEKIKNLVAFDVLGRKIDEYKNADTSEIVLKNVKKSSSVIILKITLEDGTIVDRKTIF</sequence>
<dbReference type="SUPFAM" id="SSF49899">
    <property type="entry name" value="Concanavalin A-like lectins/glucanases"/>
    <property type="match status" value="1"/>
</dbReference>
<feature type="domain" description="GEVED" evidence="3">
    <location>
        <begin position="349"/>
        <end position="423"/>
    </location>
</feature>
<dbReference type="InterPro" id="IPR044023">
    <property type="entry name" value="Ig_7"/>
</dbReference>
<reference evidence="4" key="1">
    <citation type="submission" date="2022-07" db="EMBL/GenBank/DDBJ databases">
        <title>Isolation, identification, and degradation of a PFOSA degrading strain from sewage treatment plant.</title>
        <authorList>
            <person name="Zhang L."/>
            <person name="Huo Y."/>
        </authorList>
    </citation>
    <scope>NUCLEOTIDE SEQUENCE</scope>
    <source>
        <strain evidence="4">C1</strain>
    </source>
</reference>
<dbReference type="Gene3D" id="2.60.120.260">
    <property type="entry name" value="Galactose-binding domain-like"/>
    <property type="match status" value="1"/>
</dbReference>
<dbReference type="Pfam" id="PF19081">
    <property type="entry name" value="Ig_7"/>
    <property type="match status" value="1"/>
</dbReference>
<accession>A0ABY5IVY4</accession>
<evidence type="ECO:0000313" key="5">
    <source>
        <dbReference type="Proteomes" id="UP001059844"/>
    </source>
</evidence>
<dbReference type="InterPro" id="IPR045474">
    <property type="entry name" value="GEVED"/>
</dbReference>
<feature type="region of interest" description="Disordered" evidence="1">
    <location>
        <begin position="222"/>
        <end position="257"/>
    </location>
</feature>
<gene>
    <name evidence="4" type="ORF">NOX80_00340</name>
</gene>
<evidence type="ECO:0000256" key="1">
    <source>
        <dbReference type="SAM" id="MobiDB-lite"/>
    </source>
</evidence>
<organism evidence="4 5">
    <name type="scientific">Flavobacterium cerinum</name>
    <dbReference type="NCBI Taxonomy" id="2502784"/>
    <lineage>
        <taxon>Bacteria</taxon>
        <taxon>Pseudomonadati</taxon>
        <taxon>Bacteroidota</taxon>
        <taxon>Flavobacteriia</taxon>
        <taxon>Flavobacteriales</taxon>
        <taxon>Flavobacteriaceae</taxon>
        <taxon>Flavobacterium</taxon>
    </lineage>
</organism>
<evidence type="ECO:0000313" key="4">
    <source>
        <dbReference type="EMBL" id="UUC45677.1"/>
    </source>
</evidence>
<dbReference type="RefSeq" id="WP_256551365.1">
    <property type="nucleotide sequence ID" value="NZ_CP101751.1"/>
</dbReference>
<dbReference type="Pfam" id="PF20009">
    <property type="entry name" value="GEVED"/>
    <property type="match status" value="1"/>
</dbReference>
<proteinExistence type="predicted"/>
<dbReference type="InterPro" id="IPR013320">
    <property type="entry name" value="ConA-like_dom_sf"/>
</dbReference>